<feature type="chain" id="PRO_5042116902" evidence="1">
    <location>
        <begin position="23"/>
        <end position="99"/>
    </location>
</feature>
<keyword evidence="5" id="KW-1185">Reference proteome</keyword>
<dbReference type="PROSITE" id="PS51318">
    <property type="entry name" value="TAT"/>
    <property type="match status" value="1"/>
</dbReference>
<organism evidence="2 4">
    <name type="scientific">Sphingosinicella microcystinivorans</name>
    <dbReference type="NCBI Taxonomy" id="335406"/>
    <lineage>
        <taxon>Bacteria</taxon>
        <taxon>Pseudomonadati</taxon>
        <taxon>Pseudomonadota</taxon>
        <taxon>Alphaproteobacteria</taxon>
        <taxon>Sphingomonadales</taxon>
        <taxon>Sphingosinicellaceae</taxon>
        <taxon>Sphingosinicella</taxon>
    </lineage>
</organism>
<reference evidence="3 5" key="2">
    <citation type="submission" date="2018-10" db="EMBL/GenBank/DDBJ databases">
        <title>Genomic Encyclopedia of Type Strains, Phase IV (KMG-IV): sequencing the most valuable type-strain genomes for metagenomic binning, comparative biology and taxonomic classification.</title>
        <authorList>
            <person name="Goeker M."/>
        </authorList>
    </citation>
    <scope>NUCLEOTIDE SEQUENCE [LARGE SCALE GENOMIC DNA]</scope>
    <source>
        <strain evidence="3 5">DSM 19791</strain>
    </source>
</reference>
<proteinExistence type="predicted"/>
<evidence type="ECO:0000256" key="1">
    <source>
        <dbReference type="SAM" id="SignalP"/>
    </source>
</evidence>
<name>A0AAD1D2Z1_SPHMI</name>
<evidence type="ECO:0000313" key="5">
    <source>
        <dbReference type="Proteomes" id="UP000276029"/>
    </source>
</evidence>
<evidence type="ECO:0000313" key="2">
    <source>
        <dbReference type="EMBL" id="BBE32373.1"/>
    </source>
</evidence>
<accession>A0AAD1D2Z1</accession>
<keyword evidence="1" id="KW-0732">Signal</keyword>
<dbReference type="RefSeq" id="WP_121047049.1">
    <property type="nucleotide sequence ID" value="NZ_RBWX01000003.1"/>
</dbReference>
<dbReference type="AlphaFoldDB" id="A0AAD1D2Z1"/>
<dbReference type="EMBL" id="RBWX01000003">
    <property type="protein sequence ID" value="RKS94260.1"/>
    <property type="molecule type" value="Genomic_DNA"/>
</dbReference>
<dbReference type="KEGG" id="smic:SmB9_00310"/>
<dbReference type="EMBL" id="AP018711">
    <property type="protein sequence ID" value="BBE32373.1"/>
    <property type="molecule type" value="Genomic_DNA"/>
</dbReference>
<evidence type="ECO:0000313" key="4">
    <source>
        <dbReference type="Proteomes" id="UP000275727"/>
    </source>
</evidence>
<gene>
    <name evidence="3" type="ORF">DFR51_0027</name>
    <name evidence="2" type="ORF">SmB9_00310</name>
</gene>
<dbReference type="InterPro" id="IPR006311">
    <property type="entry name" value="TAT_signal"/>
</dbReference>
<sequence length="99" mass="10355">MIARRSLLGGALVVGAATSFVALDAALAGPADPMPLSLPEPSGLQPSAKALRLVRDNLLWDNHSCMPLRPGDVSFLDQLWSGPLGSERGYAADLTMARA</sequence>
<dbReference type="Proteomes" id="UP000275727">
    <property type="component" value="Chromosome"/>
</dbReference>
<reference evidence="2 4" key="1">
    <citation type="submission" date="2018-06" db="EMBL/GenBank/DDBJ databases">
        <title>Complete Genome Sequence of the Microcystin-Degrading Bacterium Sphingosinicella microcystinivorans Strain B-9.</title>
        <authorList>
            <person name="Jin H."/>
            <person name="Nishizawa T."/>
            <person name="Guo Y."/>
            <person name="Nishizawa A."/>
            <person name="Park H."/>
            <person name="Kato H."/>
            <person name="Tsuji K."/>
            <person name="Harada K."/>
        </authorList>
    </citation>
    <scope>NUCLEOTIDE SEQUENCE [LARGE SCALE GENOMIC DNA]</scope>
    <source>
        <strain evidence="2 4">B9</strain>
    </source>
</reference>
<protein>
    <submittedName>
        <fullName evidence="2">Uncharacterized protein</fullName>
    </submittedName>
</protein>
<feature type="signal peptide" evidence="1">
    <location>
        <begin position="1"/>
        <end position="22"/>
    </location>
</feature>
<dbReference type="Proteomes" id="UP000276029">
    <property type="component" value="Unassembled WGS sequence"/>
</dbReference>
<evidence type="ECO:0000313" key="3">
    <source>
        <dbReference type="EMBL" id="RKS94260.1"/>
    </source>
</evidence>